<comment type="subcellular location">
    <subcellularLocation>
        <location evidence="2">Membrane</location>
    </subcellularLocation>
</comment>
<proteinExistence type="inferred from homology"/>
<evidence type="ECO:0000313" key="13">
    <source>
        <dbReference type="EMBL" id="KAF7341387.1"/>
    </source>
</evidence>
<evidence type="ECO:0000256" key="9">
    <source>
        <dbReference type="ARBA" id="ARBA00023002"/>
    </source>
</evidence>
<dbReference type="InterPro" id="IPR036396">
    <property type="entry name" value="Cyt_P450_sf"/>
</dbReference>
<keyword evidence="12" id="KW-0472">Membrane</keyword>
<evidence type="ECO:0000256" key="5">
    <source>
        <dbReference type="ARBA" id="ARBA00022617"/>
    </source>
</evidence>
<dbReference type="PANTHER" id="PTHR24305:SF166">
    <property type="entry name" value="CYTOCHROME P450 12A4, MITOCHONDRIAL-RELATED"/>
    <property type="match status" value="1"/>
</dbReference>
<evidence type="ECO:0000256" key="11">
    <source>
        <dbReference type="ARBA" id="ARBA00023033"/>
    </source>
</evidence>
<evidence type="ECO:0000256" key="3">
    <source>
        <dbReference type="ARBA" id="ARBA00004721"/>
    </source>
</evidence>
<evidence type="ECO:0000256" key="2">
    <source>
        <dbReference type="ARBA" id="ARBA00004370"/>
    </source>
</evidence>
<keyword evidence="10" id="KW-0408">Iron</keyword>
<accession>A0A8H6XHX9</accession>
<keyword evidence="8" id="KW-1133">Transmembrane helix</keyword>
<reference evidence="13" key="1">
    <citation type="submission" date="2020-05" db="EMBL/GenBank/DDBJ databases">
        <title>Mycena genomes resolve the evolution of fungal bioluminescence.</title>
        <authorList>
            <person name="Tsai I.J."/>
        </authorList>
    </citation>
    <scope>NUCLEOTIDE SEQUENCE</scope>
    <source>
        <strain evidence="13">CCC161011</strain>
    </source>
</reference>
<dbReference type="GO" id="GO:0016020">
    <property type="term" value="C:membrane"/>
    <property type="evidence" value="ECO:0007669"/>
    <property type="project" value="UniProtKB-SubCell"/>
</dbReference>
<evidence type="ECO:0000313" key="14">
    <source>
        <dbReference type="Proteomes" id="UP000620124"/>
    </source>
</evidence>
<evidence type="ECO:0000256" key="10">
    <source>
        <dbReference type="ARBA" id="ARBA00023004"/>
    </source>
</evidence>
<dbReference type="Gene3D" id="1.10.630.10">
    <property type="entry name" value="Cytochrome P450"/>
    <property type="match status" value="1"/>
</dbReference>
<keyword evidence="9" id="KW-0560">Oxidoreductase</keyword>
<gene>
    <name evidence="13" type="ORF">MVEN_01875200</name>
</gene>
<dbReference type="SUPFAM" id="SSF48264">
    <property type="entry name" value="Cytochrome P450"/>
    <property type="match status" value="1"/>
</dbReference>
<evidence type="ECO:0000256" key="7">
    <source>
        <dbReference type="ARBA" id="ARBA00022723"/>
    </source>
</evidence>
<keyword evidence="6" id="KW-0812">Transmembrane</keyword>
<comment type="pathway">
    <text evidence="3">Secondary metabolite biosynthesis; terpenoid biosynthesis.</text>
</comment>
<dbReference type="Proteomes" id="UP000620124">
    <property type="component" value="Unassembled WGS sequence"/>
</dbReference>
<evidence type="ECO:0000256" key="6">
    <source>
        <dbReference type="ARBA" id="ARBA00022692"/>
    </source>
</evidence>
<dbReference type="EMBL" id="JACAZI010000018">
    <property type="protein sequence ID" value="KAF7341387.1"/>
    <property type="molecule type" value="Genomic_DNA"/>
</dbReference>
<keyword evidence="5" id="KW-0349">Heme</keyword>
<evidence type="ECO:0000256" key="12">
    <source>
        <dbReference type="ARBA" id="ARBA00023136"/>
    </source>
</evidence>
<keyword evidence="14" id="KW-1185">Reference proteome</keyword>
<dbReference type="Pfam" id="PF00067">
    <property type="entry name" value="p450"/>
    <property type="match status" value="1"/>
</dbReference>
<protein>
    <recommendedName>
        <fullName evidence="15">Cytochrome P450</fullName>
    </recommendedName>
</protein>
<keyword evidence="11" id="KW-0503">Monooxygenase</keyword>
<evidence type="ECO:0008006" key="15">
    <source>
        <dbReference type="Google" id="ProtNLM"/>
    </source>
</evidence>
<comment type="cofactor">
    <cofactor evidence="1">
        <name>heme</name>
        <dbReference type="ChEBI" id="CHEBI:30413"/>
    </cofactor>
</comment>
<dbReference type="GO" id="GO:0004497">
    <property type="term" value="F:monooxygenase activity"/>
    <property type="evidence" value="ECO:0007669"/>
    <property type="project" value="UniProtKB-KW"/>
</dbReference>
<keyword evidence="7" id="KW-0479">Metal-binding</keyword>
<evidence type="ECO:0000256" key="4">
    <source>
        <dbReference type="ARBA" id="ARBA00010617"/>
    </source>
</evidence>
<dbReference type="PANTHER" id="PTHR24305">
    <property type="entry name" value="CYTOCHROME P450"/>
    <property type="match status" value="1"/>
</dbReference>
<evidence type="ECO:0000256" key="1">
    <source>
        <dbReference type="ARBA" id="ARBA00001971"/>
    </source>
</evidence>
<dbReference type="GO" id="GO:0005506">
    <property type="term" value="F:iron ion binding"/>
    <property type="evidence" value="ECO:0007669"/>
    <property type="project" value="InterPro"/>
</dbReference>
<comment type="caution">
    <text evidence="13">The sequence shown here is derived from an EMBL/GenBank/DDBJ whole genome shotgun (WGS) entry which is preliminary data.</text>
</comment>
<evidence type="ECO:0000256" key="8">
    <source>
        <dbReference type="ARBA" id="ARBA00022989"/>
    </source>
</evidence>
<dbReference type="InterPro" id="IPR001128">
    <property type="entry name" value="Cyt_P450"/>
</dbReference>
<name>A0A8H6XHX9_9AGAR</name>
<sequence length="225" mass="24372">MLQLLLPSNYGDYEFTWLKLYGPIYRLKECFGQDRLMISDPLALQYILNSAQFAHGPIMENFIDLVYGEKSVLAVGGDTHKRLRAALNTGFTAAAVKNYRPVFEKMAQALTEQLEQSLGSSINISPLLSTATLGAVSEAVLGCSTQDLGEEFVANNCEVVVLASSLSAGQLLDPIQSESTKKGISEEMVVAQLETEVILLAGQDTTANSVAFGMPLLNAFIKETL</sequence>
<dbReference type="InterPro" id="IPR050121">
    <property type="entry name" value="Cytochrome_P450_monoxygenase"/>
</dbReference>
<dbReference type="OrthoDB" id="5076166at2759"/>
<organism evidence="13 14">
    <name type="scientific">Mycena venus</name>
    <dbReference type="NCBI Taxonomy" id="2733690"/>
    <lineage>
        <taxon>Eukaryota</taxon>
        <taxon>Fungi</taxon>
        <taxon>Dikarya</taxon>
        <taxon>Basidiomycota</taxon>
        <taxon>Agaricomycotina</taxon>
        <taxon>Agaricomycetes</taxon>
        <taxon>Agaricomycetidae</taxon>
        <taxon>Agaricales</taxon>
        <taxon>Marasmiineae</taxon>
        <taxon>Mycenaceae</taxon>
        <taxon>Mycena</taxon>
    </lineage>
</organism>
<dbReference type="GO" id="GO:0020037">
    <property type="term" value="F:heme binding"/>
    <property type="evidence" value="ECO:0007669"/>
    <property type="project" value="InterPro"/>
</dbReference>
<dbReference type="GO" id="GO:0016705">
    <property type="term" value="F:oxidoreductase activity, acting on paired donors, with incorporation or reduction of molecular oxygen"/>
    <property type="evidence" value="ECO:0007669"/>
    <property type="project" value="InterPro"/>
</dbReference>
<comment type="similarity">
    <text evidence="4">Belongs to the cytochrome P450 family.</text>
</comment>
<dbReference type="AlphaFoldDB" id="A0A8H6XHX9"/>